<dbReference type="Gene3D" id="3.40.50.2300">
    <property type="match status" value="1"/>
</dbReference>
<evidence type="ECO:0000313" key="7">
    <source>
        <dbReference type="EMBL" id="MBS6940654.1"/>
    </source>
</evidence>
<comment type="similarity">
    <text evidence="1">Belongs to the low molecular weight phosphotyrosine protein phosphatase family.</text>
</comment>
<dbReference type="PRINTS" id="PR00719">
    <property type="entry name" value="LMWPTPASE"/>
</dbReference>
<sequence length="160" mass="17669">METRRPPKRIMFVCHGNICRSTMAEFVMKDLVKRAGREADFIIASSATSTEEIGNDTHPGTKRVLAAHGVAIAPRGAVQLRASDYDAYDLFVGMDAANIRTMRRMLKGDPESKVHKLLEFAEGSSADAAADVADPWYTGDFETTYDDVLRGCEALLAWLR</sequence>
<dbReference type="SUPFAM" id="SSF52788">
    <property type="entry name" value="Phosphotyrosine protein phosphatases I"/>
    <property type="match status" value="1"/>
</dbReference>
<dbReference type="InterPro" id="IPR023485">
    <property type="entry name" value="Ptyr_pPase"/>
</dbReference>
<gene>
    <name evidence="7" type="ORF">KH142_04075</name>
</gene>
<dbReference type="Pfam" id="PF01451">
    <property type="entry name" value="LMWPc"/>
    <property type="match status" value="1"/>
</dbReference>
<keyword evidence="3" id="KW-0378">Hydrolase</keyword>
<dbReference type="PANTHER" id="PTHR11717:SF7">
    <property type="entry name" value="LOW MOLECULAR WEIGHT PHOSPHOTYROSINE PROTEIN PHOSPHATASE"/>
    <property type="match status" value="1"/>
</dbReference>
<feature type="domain" description="Phosphotyrosine protein phosphatase I" evidence="6">
    <location>
        <begin position="8"/>
        <end position="158"/>
    </location>
</feature>
<dbReference type="AlphaFoldDB" id="A0A943Z7H0"/>
<dbReference type="InterPro" id="IPR017867">
    <property type="entry name" value="Tyr_phospatase_low_mol_wt"/>
</dbReference>
<evidence type="ECO:0000256" key="4">
    <source>
        <dbReference type="ARBA" id="ARBA00022912"/>
    </source>
</evidence>
<evidence type="ECO:0000256" key="2">
    <source>
        <dbReference type="ARBA" id="ARBA00013064"/>
    </source>
</evidence>
<dbReference type="GO" id="GO:0004725">
    <property type="term" value="F:protein tyrosine phosphatase activity"/>
    <property type="evidence" value="ECO:0007669"/>
    <property type="project" value="UniProtKB-EC"/>
</dbReference>
<dbReference type="PANTHER" id="PTHR11717">
    <property type="entry name" value="LOW MOLECULAR WEIGHT PROTEIN TYROSINE PHOSPHATASE"/>
    <property type="match status" value="1"/>
</dbReference>
<dbReference type="EMBL" id="JAGZSV010000052">
    <property type="protein sequence ID" value="MBS6940654.1"/>
    <property type="molecule type" value="Genomic_DNA"/>
</dbReference>
<accession>A0A943Z7H0</accession>
<evidence type="ECO:0000313" key="8">
    <source>
        <dbReference type="Proteomes" id="UP000727506"/>
    </source>
</evidence>
<organism evidence="7 8">
    <name type="scientific">Slackia piriformis</name>
    <dbReference type="NCBI Taxonomy" id="626934"/>
    <lineage>
        <taxon>Bacteria</taxon>
        <taxon>Bacillati</taxon>
        <taxon>Actinomycetota</taxon>
        <taxon>Coriobacteriia</taxon>
        <taxon>Eggerthellales</taxon>
        <taxon>Eggerthellaceae</taxon>
        <taxon>Slackia</taxon>
    </lineage>
</organism>
<feature type="active site" description="Nucleophile" evidence="5">
    <location>
        <position position="14"/>
    </location>
</feature>
<protein>
    <recommendedName>
        <fullName evidence="2">protein-tyrosine-phosphatase</fullName>
        <ecNumber evidence="2">3.1.3.48</ecNumber>
    </recommendedName>
</protein>
<evidence type="ECO:0000256" key="1">
    <source>
        <dbReference type="ARBA" id="ARBA00011063"/>
    </source>
</evidence>
<dbReference type="Proteomes" id="UP000727506">
    <property type="component" value="Unassembled WGS sequence"/>
</dbReference>
<evidence type="ECO:0000259" key="6">
    <source>
        <dbReference type="SMART" id="SM00226"/>
    </source>
</evidence>
<reference evidence="7" key="1">
    <citation type="submission" date="2021-02" db="EMBL/GenBank/DDBJ databases">
        <title>Infant gut strain persistence is associated with maternal origin, phylogeny, and functional potential including surface adhesion and iron acquisition.</title>
        <authorList>
            <person name="Lou Y.C."/>
        </authorList>
    </citation>
    <scope>NUCLEOTIDE SEQUENCE</scope>
    <source>
        <strain evidence="7">L2_039_000G1_dasL2_039_000G1_concoct_11</strain>
    </source>
</reference>
<dbReference type="InterPro" id="IPR036196">
    <property type="entry name" value="Ptyr_pPase_sf"/>
</dbReference>
<proteinExistence type="inferred from homology"/>
<name>A0A943Z7H0_9ACTN</name>
<keyword evidence="4" id="KW-0904">Protein phosphatase</keyword>
<dbReference type="InterPro" id="IPR050438">
    <property type="entry name" value="LMW_PTPase"/>
</dbReference>
<feature type="active site" evidence="5">
    <location>
        <position position="20"/>
    </location>
</feature>
<evidence type="ECO:0000256" key="5">
    <source>
        <dbReference type="PIRSR" id="PIRSR617867-1"/>
    </source>
</evidence>
<evidence type="ECO:0000256" key="3">
    <source>
        <dbReference type="ARBA" id="ARBA00022801"/>
    </source>
</evidence>
<feature type="active site" description="Proton donor" evidence="5">
    <location>
        <position position="134"/>
    </location>
</feature>
<dbReference type="SMART" id="SM00226">
    <property type="entry name" value="LMWPc"/>
    <property type="match status" value="1"/>
</dbReference>
<dbReference type="EC" id="3.1.3.48" evidence="2"/>
<comment type="caution">
    <text evidence="7">The sequence shown here is derived from an EMBL/GenBank/DDBJ whole genome shotgun (WGS) entry which is preliminary data.</text>
</comment>
<dbReference type="CDD" id="cd16343">
    <property type="entry name" value="LMWPTP"/>
    <property type="match status" value="1"/>
</dbReference>